<evidence type="ECO:0000313" key="2">
    <source>
        <dbReference type="Proteomes" id="UP000055048"/>
    </source>
</evidence>
<dbReference type="Proteomes" id="UP000055048">
    <property type="component" value="Unassembled WGS sequence"/>
</dbReference>
<proteinExistence type="predicted"/>
<accession>A0A0V0TJF4</accession>
<dbReference type="EMBL" id="JYDJ01000243">
    <property type="protein sequence ID" value="KRX39108.1"/>
    <property type="molecule type" value="Genomic_DNA"/>
</dbReference>
<name>A0A0V0TJF4_9BILA</name>
<evidence type="ECO:0000313" key="1">
    <source>
        <dbReference type="EMBL" id="KRX39108.1"/>
    </source>
</evidence>
<dbReference type="AlphaFoldDB" id="A0A0V0TJF4"/>
<comment type="caution">
    <text evidence="1">The sequence shown here is derived from an EMBL/GenBank/DDBJ whole genome shotgun (WGS) entry which is preliminary data.</text>
</comment>
<gene>
    <name evidence="1" type="ORF">T05_13801</name>
</gene>
<sequence>MVDNGMEIKRSKGQRPCCLPVATPTISCRQLVKNEMVLTAQLFQSPMPHRLGGYTNNPFN</sequence>
<keyword evidence="2" id="KW-1185">Reference proteome</keyword>
<organism evidence="1 2">
    <name type="scientific">Trichinella murrelli</name>
    <dbReference type="NCBI Taxonomy" id="144512"/>
    <lineage>
        <taxon>Eukaryota</taxon>
        <taxon>Metazoa</taxon>
        <taxon>Ecdysozoa</taxon>
        <taxon>Nematoda</taxon>
        <taxon>Enoplea</taxon>
        <taxon>Dorylaimia</taxon>
        <taxon>Trichinellida</taxon>
        <taxon>Trichinellidae</taxon>
        <taxon>Trichinella</taxon>
    </lineage>
</organism>
<protein>
    <submittedName>
        <fullName evidence="1">Uncharacterized protein</fullName>
    </submittedName>
</protein>
<reference evidence="1 2" key="1">
    <citation type="submission" date="2015-01" db="EMBL/GenBank/DDBJ databases">
        <title>Evolution of Trichinella species and genotypes.</title>
        <authorList>
            <person name="Korhonen P.K."/>
            <person name="Edoardo P."/>
            <person name="Giuseppe L.R."/>
            <person name="Gasser R.B."/>
        </authorList>
    </citation>
    <scope>NUCLEOTIDE SEQUENCE [LARGE SCALE GENOMIC DNA]</scope>
    <source>
        <strain evidence="1">ISS417</strain>
    </source>
</reference>